<dbReference type="Proteomes" id="UP000325743">
    <property type="component" value="Chromosome 1"/>
</dbReference>
<evidence type="ECO:0000313" key="2">
    <source>
        <dbReference type="Proteomes" id="UP000325743"/>
    </source>
</evidence>
<dbReference type="AlphaFoldDB" id="A0A5P3VH07"/>
<organism evidence="1 2">
    <name type="scientific">Cupriavidus oxalaticus</name>
    <dbReference type="NCBI Taxonomy" id="96344"/>
    <lineage>
        <taxon>Bacteria</taxon>
        <taxon>Pseudomonadati</taxon>
        <taxon>Pseudomonadota</taxon>
        <taxon>Betaproteobacteria</taxon>
        <taxon>Burkholderiales</taxon>
        <taxon>Burkholderiaceae</taxon>
        <taxon>Cupriavidus</taxon>
    </lineage>
</organism>
<dbReference type="CDD" id="cd10035">
    <property type="entry name" value="UDG_like"/>
    <property type="match status" value="1"/>
</dbReference>
<dbReference type="Gene3D" id="3.40.470.10">
    <property type="entry name" value="Uracil-DNA glycosylase-like domain"/>
    <property type="match status" value="1"/>
</dbReference>
<name>A0A5P3VH07_9BURK</name>
<evidence type="ECO:0000313" key="1">
    <source>
        <dbReference type="EMBL" id="QEZ44119.1"/>
    </source>
</evidence>
<proteinExistence type="predicted"/>
<sequence>MTPRSFVAALAEIRLESVFNPYSNRCEIHDLADAPAVRRRNLRTYLTAIEELGADTIWMGRDLGYRGGRRTGLALTDERRLDAFAHSYPGATPNKATKGPVVAERTAAEIWAILERLDRRPLLWNVFPFHPHEADAPMTNRKFSAKELAAVSELNHTLFKWLGIRRIICIGQDAASYARSFGISVECVRHPSYGGVADFRRGMQEIYGDSLAAPASDASQPTLF</sequence>
<dbReference type="SUPFAM" id="SSF52141">
    <property type="entry name" value="Uracil-DNA glycosylase-like"/>
    <property type="match status" value="1"/>
</dbReference>
<protein>
    <submittedName>
        <fullName evidence="1">Uracil-DNA glycosylase</fullName>
    </submittedName>
</protein>
<gene>
    <name evidence="1" type="ORF">D2917_07640</name>
</gene>
<dbReference type="EMBL" id="CP032518">
    <property type="protein sequence ID" value="QEZ44119.1"/>
    <property type="molecule type" value="Genomic_DNA"/>
</dbReference>
<accession>A0A5P3VH07</accession>
<reference evidence="1 2" key="1">
    <citation type="submission" date="2018-09" db="EMBL/GenBank/DDBJ databases">
        <title>Complete genome sequence of Cupriavidus oxalaticus T2, a bacterium capable of phenol tolerance and degradation.</title>
        <authorList>
            <person name="Yan J."/>
        </authorList>
    </citation>
    <scope>NUCLEOTIDE SEQUENCE [LARGE SCALE GENOMIC DNA]</scope>
    <source>
        <strain evidence="1 2">T2</strain>
    </source>
</reference>
<dbReference type="InterPro" id="IPR036895">
    <property type="entry name" value="Uracil-DNA_glycosylase-like_sf"/>
</dbReference>